<dbReference type="AlphaFoldDB" id="A0AAJ0MRW0"/>
<evidence type="ECO:0000313" key="1">
    <source>
        <dbReference type="EMBL" id="KAK3493054.1"/>
    </source>
</evidence>
<comment type="caution">
    <text evidence="1">The sequence shown here is derived from an EMBL/GenBank/DDBJ whole genome shotgun (WGS) entry which is preliminary data.</text>
</comment>
<organism evidence="1 2">
    <name type="scientific">Neurospora hispaniola</name>
    <dbReference type="NCBI Taxonomy" id="588809"/>
    <lineage>
        <taxon>Eukaryota</taxon>
        <taxon>Fungi</taxon>
        <taxon>Dikarya</taxon>
        <taxon>Ascomycota</taxon>
        <taxon>Pezizomycotina</taxon>
        <taxon>Sordariomycetes</taxon>
        <taxon>Sordariomycetidae</taxon>
        <taxon>Sordariales</taxon>
        <taxon>Sordariaceae</taxon>
        <taxon>Neurospora</taxon>
    </lineage>
</organism>
<dbReference type="RefSeq" id="XP_062693512.1">
    <property type="nucleotide sequence ID" value="XM_062839502.1"/>
</dbReference>
<reference evidence="1 2" key="1">
    <citation type="journal article" date="2023" name="Mol. Phylogenet. Evol.">
        <title>Genome-scale phylogeny and comparative genomics of the fungal order Sordariales.</title>
        <authorList>
            <person name="Hensen N."/>
            <person name="Bonometti L."/>
            <person name="Westerberg I."/>
            <person name="Brannstrom I.O."/>
            <person name="Guillou S."/>
            <person name="Cros-Aarteil S."/>
            <person name="Calhoun S."/>
            <person name="Haridas S."/>
            <person name="Kuo A."/>
            <person name="Mondo S."/>
            <person name="Pangilinan J."/>
            <person name="Riley R."/>
            <person name="LaButti K."/>
            <person name="Andreopoulos B."/>
            <person name="Lipzen A."/>
            <person name="Chen C."/>
            <person name="Yan M."/>
            <person name="Daum C."/>
            <person name="Ng V."/>
            <person name="Clum A."/>
            <person name="Steindorff A."/>
            <person name="Ohm R.A."/>
            <person name="Martin F."/>
            <person name="Silar P."/>
            <person name="Natvig D.O."/>
            <person name="Lalanne C."/>
            <person name="Gautier V."/>
            <person name="Ament-Velasquez S.L."/>
            <person name="Kruys A."/>
            <person name="Hutchinson M.I."/>
            <person name="Powell A.J."/>
            <person name="Barry K."/>
            <person name="Miller A.N."/>
            <person name="Grigoriev I.V."/>
            <person name="Debuchy R."/>
            <person name="Gladieux P."/>
            <person name="Hiltunen Thoren M."/>
            <person name="Johannesson H."/>
        </authorList>
    </citation>
    <scope>NUCLEOTIDE SEQUENCE [LARGE SCALE GENOMIC DNA]</scope>
    <source>
        <strain evidence="1 2">FGSC 10403</strain>
    </source>
</reference>
<name>A0AAJ0MRW0_9PEZI</name>
<accession>A0AAJ0MRW0</accession>
<keyword evidence="2" id="KW-1185">Reference proteome</keyword>
<sequence length="125" mass="13765">MGPPFSMKEAVNGSMPPCLRDLRCQKLLCTRHGTWPRLEMRYGLKQVKDPLSLDFGSRSRQDKGTNGGYMVRRNGMGELPLVVRGDQGGTGRAGQNGQSLGRTQTMFFVDDGRVQLTILGTSFGK</sequence>
<dbReference type="Proteomes" id="UP001285908">
    <property type="component" value="Unassembled WGS sequence"/>
</dbReference>
<dbReference type="EMBL" id="JAULSX010000004">
    <property type="protein sequence ID" value="KAK3493054.1"/>
    <property type="molecule type" value="Genomic_DNA"/>
</dbReference>
<protein>
    <submittedName>
        <fullName evidence="1">Uncharacterized protein</fullName>
    </submittedName>
</protein>
<evidence type="ECO:0000313" key="2">
    <source>
        <dbReference type="Proteomes" id="UP001285908"/>
    </source>
</evidence>
<dbReference type="GeneID" id="87877124"/>
<gene>
    <name evidence="1" type="ORF">B0T23DRAFT_412973</name>
</gene>
<proteinExistence type="predicted"/>